<dbReference type="EMBL" id="JACOFV010000010">
    <property type="protein sequence ID" value="MBC3862866.1"/>
    <property type="molecule type" value="Genomic_DNA"/>
</dbReference>
<evidence type="ECO:0000256" key="2">
    <source>
        <dbReference type="ARBA" id="ARBA00006679"/>
    </source>
</evidence>
<feature type="transmembrane region" description="Helical" evidence="7">
    <location>
        <begin position="104"/>
        <end position="123"/>
    </location>
</feature>
<dbReference type="PANTHER" id="PTHR33452:SF1">
    <property type="entry name" value="INNER MEMBRANE PROTEIN YPHA-RELATED"/>
    <property type="match status" value="1"/>
</dbReference>
<protein>
    <submittedName>
        <fullName evidence="8">DoxX family protein</fullName>
    </submittedName>
</protein>
<gene>
    <name evidence="8" type="ORF">H8K32_12190</name>
</gene>
<dbReference type="InterPro" id="IPR032808">
    <property type="entry name" value="DoxX"/>
</dbReference>
<proteinExistence type="inferred from homology"/>
<feature type="transmembrane region" description="Helical" evidence="7">
    <location>
        <begin position="45"/>
        <end position="65"/>
    </location>
</feature>
<evidence type="ECO:0000256" key="5">
    <source>
        <dbReference type="ARBA" id="ARBA00022989"/>
    </source>
</evidence>
<reference evidence="8" key="1">
    <citation type="submission" date="2020-08" db="EMBL/GenBank/DDBJ databases">
        <title>Novel species isolated from subtropical streams in China.</title>
        <authorList>
            <person name="Lu H."/>
        </authorList>
    </citation>
    <scope>NUCLEOTIDE SEQUENCE</scope>
    <source>
        <strain evidence="8">KACC 12607</strain>
    </source>
</reference>
<dbReference type="RefSeq" id="WP_186912808.1">
    <property type="nucleotide sequence ID" value="NZ_JACOFV010000010.1"/>
</dbReference>
<comment type="subcellular location">
    <subcellularLocation>
        <location evidence="1">Cell membrane</location>
        <topology evidence="1">Multi-pass membrane protein</topology>
    </subcellularLocation>
</comment>
<keyword evidence="9" id="KW-1185">Reference proteome</keyword>
<feature type="transmembrane region" description="Helical" evidence="7">
    <location>
        <begin position="72"/>
        <end position="92"/>
    </location>
</feature>
<keyword evidence="4 7" id="KW-0812">Transmembrane</keyword>
<feature type="transmembrane region" description="Helical" evidence="7">
    <location>
        <begin position="7"/>
        <end position="25"/>
    </location>
</feature>
<dbReference type="PANTHER" id="PTHR33452">
    <property type="entry name" value="OXIDOREDUCTASE CATD-RELATED"/>
    <property type="match status" value="1"/>
</dbReference>
<dbReference type="AlphaFoldDB" id="A0A923HNK7"/>
<keyword evidence="6 7" id="KW-0472">Membrane</keyword>
<dbReference type="Pfam" id="PF07681">
    <property type="entry name" value="DoxX"/>
    <property type="match status" value="1"/>
</dbReference>
<evidence type="ECO:0000256" key="4">
    <source>
        <dbReference type="ARBA" id="ARBA00022692"/>
    </source>
</evidence>
<dbReference type="Proteomes" id="UP000634011">
    <property type="component" value="Unassembled WGS sequence"/>
</dbReference>
<dbReference type="GO" id="GO:0005886">
    <property type="term" value="C:plasma membrane"/>
    <property type="evidence" value="ECO:0007669"/>
    <property type="project" value="UniProtKB-SubCell"/>
</dbReference>
<evidence type="ECO:0000256" key="6">
    <source>
        <dbReference type="ARBA" id="ARBA00023136"/>
    </source>
</evidence>
<evidence type="ECO:0000256" key="1">
    <source>
        <dbReference type="ARBA" id="ARBA00004651"/>
    </source>
</evidence>
<comment type="similarity">
    <text evidence="2">Belongs to the DoxX family.</text>
</comment>
<evidence type="ECO:0000256" key="7">
    <source>
        <dbReference type="SAM" id="Phobius"/>
    </source>
</evidence>
<evidence type="ECO:0000313" key="9">
    <source>
        <dbReference type="Proteomes" id="UP000634011"/>
    </source>
</evidence>
<sequence length="133" mass="14063">MKTAENYALLVARVLMALIFVASGASKISGFEGTLGYIASKGVPFPALAAIGAIIVEVGGGLMLMVGWKARWAALAMMLFTFAAAFIFHDFWNAGADAAQNQMIHFMKNISMAGGLLFAVVHGSGKFSVERQS</sequence>
<evidence type="ECO:0000256" key="3">
    <source>
        <dbReference type="ARBA" id="ARBA00022475"/>
    </source>
</evidence>
<keyword evidence="5 7" id="KW-1133">Transmembrane helix</keyword>
<organism evidence="8 9">
    <name type="scientific">Undibacterium jejuense</name>
    <dbReference type="NCBI Taxonomy" id="1344949"/>
    <lineage>
        <taxon>Bacteria</taxon>
        <taxon>Pseudomonadati</taxon>
        <taxon>Pseudomonadota</taxon>
        <taxon>Betaproteobacteria</taxon>
        <taxon>Burkholderiales</taxon>
        <taxon>Oxalobacteraceae</taxon>
        <taxon>Undibacterium</taxon>
    </lineage>
</organism>
<dbReference type="InterPro" id="IPR051907">
    <property type="entry name" value="DoxX-like_oxidoreductase"/>
</dbReference>
<comment type="caution">
    <text evidence="8">The sequence shown here is derived from an EMBL/GenBank/DDBJ whole genome shotgun (WGS) entry which is preliminary data.</text>
</comment>
<keyword evidence="3" id="KW-1003">Cell membrane</keyword>
<evidence type="ECO:0000313" key="8">
    <source>
        <dbReference type="EMBL" id="MBC3862866.1"/>
    </source>
</evidence>
<name>A0A923HNK7_9BURK</name>
<accession>A0A923HNK7</accession>